<dbReference type="PANTHER" id="PTHR44169">
    <property type="entry name" value="NADPH-DEPENDENT 1-ACYLDIHYDROXYACETONE PHOSPHATE REDUCTASE"/>
    <property type="match status" value="1"/>
</dbReference>
<dbReference type="GO" id="GO:0016491">
    <property type="term" value="F:oxidoreductase activity"/>
    <property type="evidence" value="ECO:0007669"/>
    <property type="project" value="UniProtKB-KW"/>
</dbReference>
<evidence type="ECO:0000256" key="1">
    <source>
        <dbReference type="ARBA" id="ARBA00006484"/>
    </source>
</evidence>
<dbReference type="PRINTS" id="PR00081">
    <property type="entry name" value="GDHRDH"/>
</dbReference>
<organism evidence="5 6">
    <name type="scientific">Allonocardiopsis opalescens</name>
    <dbReference type="NCBI Taxonomy" id="1144618"/>
    <lineage>
        <taxon>Bacteria</taxon>
        <taxon>Bacillati</taxon>
        <taxon>Actinomycetota</taxon>
        <taxon>Actinomycetes</taxon>
        <taxon>Streptosporangiales</taxon>
        <taxon>Allonocardiopsis</taxon>
    </lineage>
</organism>
<keyword evidence="6" id="KW-1185">Reference proteome</keyword>
<dbReference type="AlphaFoldDB" id="A0A2T0QCF2"/>
<dbReference type="PRINTS" id="PR00080">
    <property type="entry name" value="SDRFAMILY"/>
</dbReference>
<dbReference type="Pfam" id="PF00106">
    <property type="entry name" value="adh_short"/>
    <property type="match status" value="1"/>
</dbReference>
<feature type="domain" description="Ketoreductase" evidence="4">
    <location>
        <begin position="6"/>
        <end position="222"/>
    </location>
</feature>
<dbReference type="SMART" id="SM00822">
    <property type="entry name" value="PKS_KR"/>
    <property type="match status" value="1"/>
</dbReference>
<evidence type="ECO:0000313" key="5">
    <source>
        <dbReference type="EMBL" id="PRY01550.1"/>
    </source>
</evidence>
<dbReference type="InterPro" id="IPR057326">
    <property type="entry name" value="KR_dom"/>
</dbReference>
<comment type="caution">
    <text evidence="5">The sequence shown here is derived from an EMBL/GenBank/DDBJ whole genome shotgun (WGS) entry which is preliminary data.</text>
</comment>
<reference evidence="5 6" key="1">
    <citation type="submission" date="2018-03" db="EMBL/GenBank/DDBJ databases">
        <title>Genomic Encyclopedia of Archaeal and Bacterial Type Strains, Phase II (KMG-II): from individual species to whole genera.</title>
        <authorList>
            <person name="Goeker M."/>
        </authorList>
    </citation>
    <scope>NUCLEOTIDE SEQUENCE [LARGE SCALE GENOMIC DNA]</scope>
    <source>
        <strain evidence="5 6">DSM 45601</strain>
    </source>
</reference>
<dbReference type="OrthoDB" id="3178062at2"/>
<dbReference type="InterPro" id="IPR002347">
    <property type="entry name" value="SDR_fam"/>
</dbReference>
<dbReference type="Gene3D" id="3.40.50.720">
    <property type="entry name" value="NAD(P)-binding Rossmann-like Domain"/>
    <property type="match status" value="1"/>
</dbReference>
<evidence type="ECO:0000256" key="2">
    <source>
        <dbReference type="ARBA" id="ARBA00023002"/>
    </source>
</evidence>
<dbReference type="RefSeq" id="WP_106237445.1">
    <property type="nucleotide sequence ID" value="NZ_PVZC01000001.1"/>
</dbReference>
<evidence type="ECO:0000256" key="3">
    <source>
        <dbReference type="RuleBase" id="RU000363"/>
    </source>
</evidence>
<evidence type="ECO:0000259" key="4">
    <source>
        <dbReference type="SMART" id="SM00822"/>
    </source>
</evidence>
<dbReference type="PANTHER" id="PTHR44169:SF6">
    <property type="entry name" value="NADPH-DEPENDENT 1-ACYLDIHYDROXYACETONE PHOSPHATE REDUCTASE"/>
    <property type="match status" value="1"/>
</dbReference>
<accession>A0A2T0QCF2</accession>
<sequence>MSDSTGSVLVTGAAGGIGAATVAALAGRGYRVFAGVRSADQAAAFDGAARVHPVVLDVTEPDSVRTALGQVAERASGLSALVNNAGVIVQGPLELLSAAELHRQFAVNVFGAVAVAQASLDLLRVGTGGRPGRLVNISAPTAKLAVPYLGPISASKAALEALNDALRVELAPWGVPVTAVRPGASDTGIFGKADAASRRDRARLPADRQGLYASAIAAIEKATANQSYTPAREIAAVVVRAVTDRRPRPYYSAGRGVGLLLALSGLPARLRDRLIKQSFGLNGVTAPAADPAGSRP</sequence>
<gene>
    <name evidence="5" type="ORF">CLV72_101132</name>
</gene>
<dbReference type="SUPFAM" id="SSF51735">
    <property type="entry name" value="NAD(P)-binding Rossmann-fold domains"/>
    <property type="match status" value="1"/>
</dbReference>
<keyword evidence="2" id="KW-0560">Oxidoreductase</keyword>
<proteinExistence type="inferred from homology"/>
<dbReference type="InterPro" id="IPR036291">
    <property type="entry name" value="NAD(P)-bd_dom_sf"/>
</dbReference>
<dbReference type="EMBL" id="PVZC01000001">
    <property type="protein sequence ID" value="PRY01550.1"/>
    <property type="molecule type" value="Genomic_DNA"/>
</dbReference>
<name>A0A2T0QCF2_9ACTN</name>
<protein>
    <submittedName>
        <fullName evidence="5">Short-subunit dehydrogenase</fullName>
    </submittedName>
</protein>
<comment type="similarity">
    <text evidence="1 3">Belongs to the short-chain dehydrogenases/reductases (SDR) family.</text>
</comment>
<evidence type="ECO:0000313" key="6">
    <source>
        <dbReference type="Proteomes" id="UP000237846"/>
    </source>
</evidence>
<dbReference type="Proteomes" id="UP000237846">
    <property type="component" value="Unassembled WGS sequence"/>
</dbReference>